<dbReference type="PANTHER" id="PTHR37489:SF1">
    <property type="entry name" value="DUF3500 DOMAIN-CONTAINING PROTEIN"/>
    <property type="match status" value="1"/>
</dbReference>
<reference evidence="1" key="1">
    <citation type="journal article" date="2021" name="Nat. Commun.">
        <title>Genetic determinants of endophytism in the Arabidopsis root mycobiome.</title>
        <authorList>
            <person name="Mesny F."/>
            <person name="Miyauchi S."/>
            <person name="Thiergart T."/>
            <person name="Pickel B."/>
            <person name="Atanasova L."/>
            <person name="Karlsson M."/>
            <person name="Huettel B."/>
            <person name="Barry K.W."/>
            <person name="Haridas S."/>
            <person name="Chen C."/>
            <person name="Bauer D."/>
            <person name="Andreopoulos W."/>
            <person name="Pangilinan J."/>
            <person name="LaButti K."/>
            <person name="Riley R."/>
            <person name="Lipzen A."/>
            <person name="Clum A."/>
            <person name="Drula E."/>
            <person name="Henrissat B."/>
            <person name="Kohler A."/>
            <person name="Grigoriev I.V."/>
            <person name="Martin F.M."/>
            <person name="Hacquard S."/>
        </authorList>
    </citation>
    <scope>NUCLEOTIDE SEQUENCE</scope>
    <source>
        <strain evidence="1">MPI-CAGE-CH-0230</strain>
    </source>
</reference>
<protein>
    <submittedName>
        <fullName evidence="1">Uncharacterized protein</fullName>
    </submittedName>
</protein>
<proteinExistence type="predicted"/>
<name>A0A9P8XZZ3_9PEZI</name>
<dbReference type="PANTHER" id="PTHR37489">
    <property type="entry name" value="DUF3500 DOMAIN-CONTAINING PROTEIN"/>
    <property type="match status" value="1"/>
</dbReference>
<organism evidence="1 2">
    <name type="scientific">Microdochium trichocladiopsis</name>
    <dbReference type="NCBI Taxonomy" id="1682393"/>
    <lineage>
        <taxon>Eukaryota</taxon>
        <taxon>Fungi</taxon>
        <taxon>Dikarya</taxon>
        <taxon>Ascomycota</taxon>
        <taxon>Pezizomycotina</taxon>
        <taxon>Sordariomycetes</taxon>
        <taxon>Xylariomycetidae</taxon>
        <taxon>Xylariales</taxon>
        <taxon>Microdochiaceae</taxon>
        <taxon>Microdochium</taxon>
    </lineage>
</organism>
<dbReference type="Proteomes" id="UP000756346">
    <property type="component" value="Unassembled WGS sequence"/>
</dbReference>
<dbReference type="GeneID" id="70188519"/>
<dbReference type="OrthoDB" id="4539697at2759"/>
<evidence type="ECO:0000313" key="1">
    <source>
        <dbReference type="EMBL" id="KAH7027253.1"/>
    </source>
</evidence>
<comment type="caution">
    <text evidence="1">The sequence shown here is derived from an EMBL/GenBank/DDBJ whole genome shotgun (WGS) entry which is preliminary data.</text>
</comment>
<dbReference type="RefSeq" id="XP_046010052.1">
    <property type="nucleotide sequence ID" value="XM_046158973.1"/>
</dbReference>
<dbReference type="Pfam" id="PF12006">
    <property type="entry name" value="DUF3500"/>
    <property type="match status" value="1"/>
</dbReference>
<dbReference type="EMBL" id="JAGTJQ010000007">
    <property type="protein sequence ID" value="KAH7027253.1"/>
    <property type="molecule type" value="Genomic_DNA"/>
</dbReference>
<dbReference type="AlphaFoldDB" id="A0A9P8XZZ3"/>
<evidence type="ECO:0000313" key="2">
    <source>
        <dbReference type="Proteomes" id="UP000756346"/>
    </source>
</evidence>
<accession>A0A9P8XZZ3</accession>
<keyword evidence="2" id="KW-1185">Reference proteome</keyword>
<sequence>MAANTTDATAQQQQIQETVAATAAASPSGFRSHLPDLTAPRFQALAAADAHSHARELLEHRRPPWLHGLYEHWMQLLREPFRGVTSDGVVKPGLYGLRDEGVDVAAILERARRVVDMVEEIDAAGAGAGAAASSSASNNTTATSLLRDRTVLHIDSPEWRTWSNPEFLISNKGIRLDEWPALQEPVMAVLKATLSPEGYDKAVAAMRINAFLGQLVNGTKVMNEWSYNFVLFGEPAMSSSSPGSGDVGGCRPWGWALYGHHLCLSVFLVGTQIVVSPWFTGAEPNMIDDGPWKGTRILVREEELGLQLIRSLGSDDKLQLQQQQAIVYTQMKDPAMPKGRWNHDDQRHLCGAYRDNRVVPYEGVKVADMEPRQVALVEGILGEYLLYLPARSRELKMQDVRRWYAETYFCWIGGTGDEDPFYYRIQSPVVLVEFDHHSGVFLNNEQPAKFHIHTLLRTPNGGDYGMALRRQVTSQVEQGYLWEG</sequence>
<gene>
    <name evidence="1" type="ORF">B0I36DRAFT_364485</name>
</gene>
<dbReference type="InterPro" id="IPR021889">
    <property type="entry name" value="DUF3500"/>
</dbReference>